<gene>
    <name evidence="2" type="ORF">TSPGSL018_22530</name>
</gene>
<dbReference type="Pfam" id="PF08123">
    <property type="entry name" value="DOT1"/>
    <property type="match status" value="1"/>
</dbReference>
<organism evidence="2">
    <name type="scientific">Tetraselmis sp. GSL018</name>
    <dbReference type="NCBI Taxonomy" id="582737"/>
    <lineage>
        <taxon>Eukaryota</taxon>
        <taxon>Viridiplantae</taxon>
        <taxon>Chlorophyta</taxon>
        <taxon>core chlorophytes</taxon>
        <taxon>Chlorodendrophyceae</taxon>
        <taxon>Chlorodendrales</taxon>
        <taxon>Chlorodendraceae</taxon>
        <taxon>Tetraselmis</taxon>
    </lineage>
</organism>
<dbReference type="InterPro" id="IPR025789">
    <property type="entry name" value="DOT1_dom"/>
</dbReference>
<dbReference type="InterPro" id="IPR029063">
    <property type="entry name" value="SAM-dependent_MTases_sf"/>
</dbReference>
<accession>A0A061RYM8</accession>
<evidence type="ECO:0000313" key="2">
    <source>
        <dbReference type="EMBL" id="JAC75626.1"/>
    </source>
</evidence>
<name>A0A061RYM8_9CHLO</name>
<feature type="non-terminal residue" evidence="2">
    <location>
        <position position="1"/>
    </location>
</feature>
<feature type="non-terminal residue" evidence="2">
    <location>
        <position position="77"/>
    </location>
</feature>
<reference evidence="2" key="1">
    <citation type="submission" date="2014-05" db="EMBL/GenBank/DDBJ databases">
        <title>The transcriptome of the halophilic microalga Tetraselmis sp. GSL018 isolated from the Great Salt Lake, Utah.</title>
        <authorList>
            <person name="Jinkerson R.E."/>
            <person name="D'Adamo S."/>
            <person name="Posewitz M.C."/>
        </authorList>
    </citation>
    <scope>NUCLEOTIDE SEQUENCE</scope>
    <source>
        <strain evidence="2">GSL018</strain>
    </source>
</reference>
<dbReference type="GO" id="GO:0031151">
    <property type="term" value="F:histone H3K79 methyltransferase activity"/>
    <property type="evidence" value="ECO:0007669"/>
    <property type="project" value="InterPro"/>
</dbReference>
<proteinExistence type="predicted"/>
<dbReference type="SUPFAM" id="SSF53335">
    <property type="entry name" value="S-adenosyl-L-methionine-dependent methyltransferases"/>
    <property type="match status" value="1"/>
</dbReference>
<dbReference type="EMBL" id="GBEZ01010013">
    <property type="protein sequence ID" value="JAC75626.1"/>
    <property type="molecule type" value="Transcribed_RNA"/>
</dbReference>
<sequence length="77" mass="8197">IFYDLGSGGGRAVVTAALIDEGLEKCVGIEILDSLHCVATAVQRSMSKNSGREETASQKISFHKGDLLEADWSDADI</sequence>
<evidence type="ECO:0000259" key="1">
    <source>
        <dbReference type="Pfam" id="PF08123"/>
    </source>
</evidence>
<feature type="domain" description="DOT1" evidence="1">
    <location>
        <begin position="1"/>
        <end position="72"/>
    </location>
</feature>
<dbReference type="AlphaFoldDB" id="A0A061RYM8"/>
<dbReference type="Gene3D" id="3.40.50.150">
    <property type="entry name" value="Vaccinia Virus protein VP39"/>
    <property type="match status" value="1"/>
</dbReference>
<protein>
    <recommendedName>
        <fullName evidence="1">DOT1 domain-containing protein</fullName>
    </recommendedName>
</protein>